<dbReference type="PANTHER" id="PTHR28511:SF1">
    <property type="entry name" value="ENDONUCLEASE V"/>
    <property type="match status" value="1"/>
</dbReference>
<evidence type="ECO:0000256" key="2">
    <source>
        <dbReference type="ARBA" id="ARBA00004496"/>
    </source>
</evidence>
<sequence>MKSAEWFEASTEEERVEIQRKVARKVRLEPLDDVDAVAGVDVSYRGEEYRAAAVVLDPETYEVLDRRVVHGTTDVPYEPGFLAFREGPPALEALEGLDFDLLFVHGHGVAHPRRAGLASHLGVALDVPTIGVARRPLVGRSKEEPSRIGDTTPLVHRGEVVGYLVRTDAEARPVVVSPGHRCNLEDAVRWTLRLVRVGKWPEPLRLADLLSRRGASRVEGESRGAGVRR</sequence>
<comment type="catalytic activity">
    <reaction evidence="1 7">
        <text>Endonucleolytic cleavage at apurinic or apyrimidinic sites to products with a 5'-phosphate.</text>
        <dbReference type="EC" id="3.1.21.7"/>
    </reaction>
</comment>
<accession>A0A832WAM2</accession>
<dbReference type="AlphaFoldDB" id="A0A832WAM2"/>
<dbReference type="InterPro" id="IPR007581">
    <property type="entry name" value="Endonuclease-V"/>
</dbReference>
<keyword evidence="7" id="KW-0234">DNA repair</keyword>
<evidence type="ECO:0000256" key="1">
    <source>
        <dbReference type="ARBA" id="ARBA00001835"/>
    </source>
</evidence>
<dbReference type="Pfam" id="PF04493">
    <property type="entry name" value="Endonuclease_5"/>
    <property type="match status" value="1"/>
</dbReference>
<dbReference type="GeneID" id="1478030"/>
<dbReference type="EMBL" id="DUJS01000003">
    <property type="protein sequence ID" value="HII70233.1"/>
    <property type="molecule type" value="Genomic_DNA"/>
</dbReference>
<dbReference type="GO" id="GO:0006281">
    <property type="term" value="P:DNA repair"/>
    <property type="evidence" value="ECO:0007669"/>
    <property type="project" value="UniProtKB-UniRule"/>
</dbReference>
<keyword evidence="3 7" id="KW-0963">Cytoplasm</keyword>
<dbReference type="GO" id="GO:0005737">
    <property type="term" value="C:cytoplasm"/>
    <property type="evidence" value="ECO:0007669"/>
    <property type="project" value="UniProtKB-SubCell"/>
</dbReference>
<dbReference type="GO" id="GO:0043737">
    <property type="term" value="F:deoxyribonuclease V activity"/>
    <property type="evidence" value="ECO:0007669"/>
    <property type="project" value="UniProtKB-UniRule"/>
</dbReference>
<gene>
    <name evidence="7" type="primary">nfi</name>
    <name evidence="8" type="ORF">HA336_03255</name>
</gene>
<proteinExistence type="inferred from homology"/>
<dbReference type="Gene3D" id="3.30.2170.10">
    <property type="entry name" value="archaeoglobus fulgidus dsm 4304 superfamily"/>
    <property type="match status" value="1"/>
</dbReference>
<dbReference type="SMR" id="A0A832WAM2"/>
<dbReference type="RefSeq" id="WP_011019803.1">
    <property type="nucleotide sequence ID" value="NZ_DUJS01000003.1"/>
</dbReference>
<dbReference type="EC" id="3.1.21.7" evidence="7"/>
<comment type="caution">
    <text evidence="7">Lacks conserved residue(s) required for the propagation of feature annotation.</text>
</comment>
<organism evidence="8 9">
    <name type="scientific">Methanopyrus kandleri</name>
    <dbReference type="NCBI Taxonomy" id="2320"/>
    <lineage>
        <taxon>Archaea</taxon>
        <taxon>Methanobacteriati</taxon>
        <taxon>Methanobacteriota</taxon>
        <taxon>Methanomada group</taxon>
        <taxon>Methanopyri</taxon>
        <taxon>Methanopyrales</taxon>
        <taxon>Methanopyraceae</taxon>
        <taxon>Methanopyrus</taxon>
    </lineage>
</organism>
<evidence type="ECO:0000313" key="9">
    <source>
        <dbReference type="Proteomes" id="UP000619545"/>
    </source>
</evidence>
<dbReference type="OMA" id="NACAHTL"/>
<protein>
    <recommendedName>
        <fullName evidence="7">Endonuclease V</fullName>
        <ecNumber evidence="7">3.1.21.7</ecNumber>
    </recommendedName>
    <alternativeName>
        <fullName evidence="7">Deoxyinosine 3'endonuclease</fullName>
    </alternativeName>
    <alternativeName>
        <fullName evidence="7">Deoxyribonuclease V</fullName>
        <shortName evidence="7">DNase V</shortName>
    </alternativeName>
</protein>
<evidence type="ECO:0000256" key="3">
    <source>
        <dbReference type="ARBA" id="ARBA00022490"/>
    </source>
</evidence>
<name>A0A832WAM2_9EURY</name>
<evidence type="ECO:0000313" key="8">
    <source>
        <dbReference type="EMBL" id="HII70233.1"/>
    </source>
</evidence>
<dbReference type="GO" id="GO:0016891">
    <property type="term" value="F:RNA endonuclease activity producing 5'-phosphomonoesters, hydrolytic mechanism"/>
    <property type="evidence" value="ECO:0007669"/>
    <property type="project" value="TreeGrafter"/>
</dbReference>
<dbReference type="CDD" id="cd06559">
    <property type="entry name" value="Endonuclease_V"/>
    <property type="match status" value="1"/>
</dbReference>
<keyword evidence="6 7" id="KW-0378">Hydrolase</keyword>
<feature type="site" description="Interaction with target DNA" evidence="7">
    <location>
        <position position="77"/>
    </location>
</feature>
<evidence type="ECO:0000256" key="6">
    <source>
        <dbReference type="ARBA" id="ARBA00022801"/>
    </source>
</evidence>
<dbReference type="HAMAP" id="MF_00801">
    <property type="entry name" value="Endonuclease_5"/>
    <property type="match status" value="1"/>
</dbReference>
<dbReference type="PANTHER" id="PTHR28511">
    <property type="entry name" value="ENDONUCLEASE V"/>
    <property type="match status" value="1"/>
</dbReference>
<keyword evidence="7" id="KW-0227">DNA damage</keyword>
<comment type="function">
    <text evidence="7">DNA repair enzyme involved in the repair of deaminated bases. Selectively cleaves double-stranded DNA at the second phosphodiester bond 3' to a deoxyinosine leaving behind the intact lesion on the nicked DNA.</text>
</comment>
<dbReference type="Proteomes" id="UP000619545">
    <property type="component" value="Unassembled WGS sequence"/>
</dbReference>
<comment type="subcellular location">
    <subcellularLocation>
        <location evidence="2 7">Cytoplasm</location>
    </subcellularLocation>
</comment>
<evidence type="ECO:0000256" key="5">
    <source>
        <dbReference type="ARBA" id="ARBA00022759"/>
    </source>
</evidence>
<keyword evidence="5 7" id="KW-0255">Endonuclease</keyword>
<keyword evidence="4 7" id="KW-0540">Nuclease</keyword>
<reference evidence="8" key="1">
    <citation type="journal article" date="2020" name="bioRxiv">
        <title>A rank-normalized archaeal taxonomy based on genome phylogeny resolves widespread incomplete and uneven classifications.</title>
        <authorList>
            <person name="Rinke C."/>
            <person name="Chuvochina M."/>
            <person name="Mussig A.J."/>
            <person name="Chaumeil P.-A."/>
            <person name="Waite D.W."/>
            <person name="Whitman W.B."/>
            <person name="Parks D.H."/>
            <person name="Hugenholtz P."/>
        </authorList>
    </citation>
    <scope>NUCLEOTIDE SEQUENCE</scope>
    <source>
        <strain evidence="8">UBA8853</strain>
    </source>
</reference>
<evidence type="ECO:0000256" key="4">
    <source>
        <dbReference type="ARBA" id="ARBA00022722"/>
    </source>
</evidence>
<comment type="similarity">
    <text evidence="7">Belongs to the endonuclease V family.</text>
</comment>
<dbReference type="GO" id="GO:0003727">
    <property type="term" value="F:single-stranded RNA binding"/>
    <property type="evidence" value="ECO:0007669"/>
    <property type="project" value="TreeGrafter"/>
</dbReference>
<evidence type="ECO:0000256" key="7">
    <source>
        <dbReference type="HAMAP-Rule" id="MF_00801"/>
    </source>
</evidence>
<comment type="caution">
    <text evidence="8">The sequence shown here is derived from an EMBL/GenBank/DDBJ whole genome shotgun (WGS) entry which is preliminary data.</text>
</comment>